<dbReference type="Gene3D" id="3.40.1000.10">
    <property type="entry name" value="Mog1/PsbP, alpha/beta/alpha sandwich"/>
    <property type="match status" value="1"/>
</dbReference>
<protein>
    <submittedName>
        <fullName evidence="2">Uncharacterized protein</fullName>
    </submittedName>
</protein>
<dbReference type="EMBL" id="CP088295">
    <property type="protein sequence ID" value="UUY05879.1"/>
    <property type="molecule type" value="Genomic_DNA"/>
</dbReference>
<keyword evidence="1" id="KW-1133">Transmembrane helix</keyword>
<reference evidence="3" key="1">
    <citation type="submission" date="2021-11" db="EMBL/GenBank/DDBJ databases">
        <title>Cultivation dependent microbiological survey of springs from the worlds oldest radium mine currently devoted to the extraction of radon-saturated water.</title>
        <authorList>
            <person name="Kapinusova G."/>
            <person name="Smrhova T."/>
            <person name="Strejcek M."/>
            <person name="Suman J."/>
            <person name="Jani K."/>
            <person name="Pajer P."/>
            <person name="Uhlik O."/>
        </authorList>
    </citation>
    <scope>NUCLEOTIDE SEQUENCE [LARGE SCALE GENOMIC DNA]</scope>
    <source>
        <strain evidence="3">J379</strain>
    </source>
</reference>
<feature type="transmembrane region" description="Helical" evidence="1">
    <location>
        <begin position="26"/>
        <end position="43"/>
    </location>
</feature>
<evidence type="ECO:0000256" key="1">
    <source>
        <dbReference type="SAM" id="Phobius"/>
    </source>
</evidence>
<evidence type="ECO:0000313" key="2">
    <source>
        <dbReference type="EMBL" id="UUY05879.1"/>
    </source>
</evidence>
<organism evidence="2 3">
    <name type="scientific">Svornostia abyssi</name>
    <dbReference type="NCBI Taxonomy" id="2898438"/>
    <lineage>
        <taxon>Bacteria</taxon>
        <taxon>Bacillati</taxon>
        <taxon>Actinomycetota</taxon>
        <taxon>Thermoleophilia</taxon>
        <taxon>Solirubrobacterales</taxon>
        <taxon>Baekduiaceae</taxon>
        <taxon>Svornostia</taxon>
    </lineage>
</organism>
<proteinExistence type="predicted"/>
<dbReference type="RefSeq" id="WP_353866320.1">
    <property type="nucleotide sequence ID" value="NZ_CP088295.1"/>
</dbReference>
<name>A0ABY5PMG4_9ACTN</name>
<accession>A0ABY5PMG4</accession>
<gene>
    <name evidence="2" type="ORF">LRS13_10285</name>
</gene>
<dbReference type="Proteomes" id="UP001058860">
    <property type="component" value="Chromosome"/>
</dbReference>
<sequence>MDAVVKPEYRPTLAELLRPRPRWQRWGIIALLLLPLLSGLWFVTGGSREDETHVVIREPVAFNLAYGPRLDRVEDQSAALKLEQRRDDLFIQSFTVRPLTLPPYRGTPAGALPVYASGYEQQLERTFEDYEFVREGRTRINENPGYEIVFRARLDGRTLYGRHILLVPGVDENEDLALDAQREGVILELAATPISGTPNADSTGNVGALKKPLRSFRFGTERSGGAES</sequence>
<evidence type="ECO:0000313" key="3">
    <source>
        <dbReference type="Proteomes" id="UP001058860"/>
    </source>
</evidence>
<keyword evidence="1" id="KW-0812">Transmembrane</keyword>
<keyword evidence="3" id="KW-1185">Reference proteome</keyword>
<keyword evidence="1" id="KW-0472">Membrane</keyword>